<proteinExistence type="predicted"/>
<gene>
    <name evidence="3" type="ORF">SDC9_20299</name>
</gene>
<dbReference type="Pfam" id="PF00440">
    <property type="entry name" value="TetR_N"/>
    <property type="match status" value="1"/>
</dbReference>
<dbReference type="Gene3D" id="1.10.357.10">
    <property type="entry name" value="Tetracycline Repressor, domain 2"/>
    <property type="match status" value="1"/>
</dbReference>
<reference evidence="3" key="1">
    <citation type="submission" date="2019-08" db="EMBL/GenBank/DDBJ databases">
        <authorList>
            <person name="Kucharzyk K."/>
            <person name="Murdoch R.W."/>
            <person name="Higgins S."/>
            <person name="Loffler F."/>
        </authorList>
    </citation>
    <scope>NUCLEOTIDE SEQUENCE</scope>
</reference>
<organism evidence="3">
    <name type="scientific">bioreactor metagenome</name>
    <dbReference type="NCBI Taxonomy" id="1076179"/>
    <lineage>
        <taxon>unclassified sequences</taxon>
        <taxon>metagenomes</taxon>
        <taxon>ecological metagenomes</taxon>
    </lineage>
</organism>
<evidence type="ECO:0000256" key="1">
    <source>
        <dbReference type="ARBA" id="ARBA00023125"/>
    </source>
</evidence>
<evidence type="ECO:0000259" key="2">
    <source>
        <dbReference type="PROSITE" id="PS50977"/>
    </source>
</evidence>
<dbReference type="GO" id="GO:0003677">
    <property type="term" value="F:DNA binding"/>
    <property type="evidence" value="ECO:0007669"/>
    <property type="project" value="UniProtKB-KW"/>
</dbReference>
<comment type="caution">
    <text evidence="3">The sequence shown here is derived from an EMBL/GenBank/DDBJ whole genome shotgun (WGS) entry which is preliminary data.</text>
</comment>
<dbReference type="AlphaFoldDB" id="A0A644U6C1"/>
<dbReference type="InterPro" id="IPR001647">
    <property type="entry name" value="HTH_TetR"/>
</dbReference>
<evidence type="ECO:0000313" key="3">
    <source>
        <dbReference type="EMBL" id="MPL74487.1"/>
    </source>
</evidence>
<dbReference type="EMBL" id="VSSQ01000080">
    <property type="protein sequence ID" value="MPL74487.1"/>
    <property type="molecule type" value="Genomic_DNA"/>
</dbReference>
<name>A0A644U6C1_9ZZZZ</name>
<dbReference type="InterPro" id="IPR009057">
    <property type="entry name" value="Homeodomain-like_sf"/>
</dbReference>
<dbReference type="PROSITE" id="PS50977">
    <property type="entry name" value="HTH_TETR_2"/>
    <property type="match status" value="1"/>
</dbReference>
<sequence>MSRVSSKERYVIEVYELFRKKGLRMTMDEIADHLKLTKKTLYNNFNSKDELMRTVMQHVLGEIEFKINMALSQGRDAIEALYHTSDMMNKSLSEIGPLLLSDSSVYLPDLKLLDHTNRMSFYSRIIAENIERGISEGFYRTDFNKELVTLFFTSAMSRIYSWNGAYKFLKDPYVFHSELIRYHLESIVNDQGREVLREIIHKRGK</sequence>
<protein>
    <recommendedName>
        <fullName evidence="2">HTH tetR-type domain-containing protein</fullName>
    </recommendedName>
</protein>
<dbReference type="SUPFAM" id="SSF46689">
    <property type="entry name" value="Homeodomain-like"/>
    <property type="match status" value="1"/>
</dbReference>
<accession>A0A644U6C1</accession>
<feature type="domain" description="HTH tetR-type" evidence="2">
    <location>
        <begin position="4"/>
        <end position="63"/>
    </location>
</feature>
<keyword evidence="1" id="KW-0238">DNA-binding</keyword>